<accession>A0A2I0T2I0</accession>
<sequence length="84" mass="9733">MAMQRNVQKLLQLLFWGGWKLYGREQGNLLDVEGHLAQMRQILDTKELTSSASKRILEDQLSDLKCDLEGQETTLTKTQKERQV</sequence>
<dbReference type="EMBL" id="KZ523148">
    <property type="protein sequence ID" value="PKU27994.1"/>
    <property type="molecule type" value="Genomic_DNA"/>
</dbReference>
<proteinExistence type="predicted"/>
<feature type="coiled-coil region" evidence="1">
    <location>
        <begin position="54"/>
        <end position="81"/>
    </location>
</feature>
<protein>
    <submittedName>
        <fullName evidence="2">Uncharacterized protein</fullName>
    </submittedName>
</protein>
<dbReference type="AlphaFoldDB" id="A0A2I0T2I0"/>
<reference evidence="3" key="1">
    <citation type="submission" date="2017-11" db="EMBL/GenBank/DDBJ databases">
        <authorList>
            <person name="Lima N.C."/>
            <person name="Parody-Merino A.M."/>
            <person name="Battley P.F."/>
            <person name="Fidler A.E."/>
            <person name="Prosdocimi F."/>
        </authorList>
    </citation>
    <scope>NUCLEOTIDE SEQUENCE [LARGE SCALE GENOMIC DNA]</scope>
</reference>
<reference evidence="3" key="2">
    <citation type="submission" date="2017-12" db="EMBL/GenBank/DDBJ databases">
        <title>Genome sequence of the Bar-tailed Godwit (Limosa lapponica baueri).</title>
        <authorList>
            <person name="Lima N.C.B."/>
            <person name="Parody-Merino A.M."/>
            <person name="Battley P.F."/>
            <person name="Fidler A.E."/>
            <person name="Prosdocimi F."/>
        </authorList>
    </citation>
    <scope>NUCLEOTIDE SEQUENCE [LARGE SCALE GENOMIC DNA]</scope>
</reference>
<keyword evidence="3" id="KW-1185">Reference proteome</keyword>
<evidence type="ECO:0000313" key="3">
    <source>
        <dbReference type="Proteomes" id="UP000233556"/>
    </source>
</evidence>
<organism evidence="2 3">
    <name type="scientific">Limosa lapponica baueri</name>
    <dbReference type="NCBI Taxonomy" id="1758121"/>
    <lineage>
        <taxon>Eukaryota</taxon>
        <taxon>Metazoa</taxon>
        <taxon>Chordata</taxon>
        <taxon>Craniata</taxon>
        <taxon>Vertebrata</taxon>
        <taxon>Euteleostomi</taxon>
        <taxon>Archelosauria</taxon>
        <taxon>Archosauria</taxon>
        <taxon>Dinosauria</taxon>
        <taxon>Saurischia</taxon>
        <taxon>Theropoda</taxon>
        <taxon>Coelurosauria</taxon>
        <taxon>Aves</taxon>
        <taxon>Neognathae</taxon>
        <taxon>Neoaves</taxon>
        <taxon>Charadriiformes</taxon>
        <taxon>Scolopacidae</taxon>
        <taxon>Limosa</taxon>
    </lineage>
</organism>
<dbReference type="Proteomes" id="UP000233556">
    <property type="component" value="Unassembled WGS sequence"/>
</dbReference>
<name>A0A2I0T2I0_LIMLA</name>
<evidence type="ECO:0000256" key="1">
    <source>
        <dbReference type="SAM" id="Coils"/>
    </source>
</evidence>
<evidence type="ECO:0000313" key="2">
    <source>
        <dbReference type="EMBL" id="PKU27994.1"/>
    </source>
</evidence>
<keyword evidence="1" id="KW-0175">Coiled coil</keyword>
<gene>
    <name evidence="2" type="ORF">llap_21702</name>
</gene>